<dbReference type="PANTHER" id="PTHR13954:SF6">
    <property type="entry name" value="NON-SPECIFIC SERINE_THREONINE PROTEIN KINASE"/>
    <property type="match status" value="1"/>
</dbReference>
<evidence type="ECO:0000256" key="1">
    <source>
        <dbReference type="ARBA" id="ARBA00022729"/>
    </source>
</evidence>
<keyword evidence="3" id="KW-0067">ATP-binding</keyword>
<dbReference type="GO" id="GO:0004521">
    <property type="term" value="F:RNA endonuclease activity"/>
    <property type="evidence" value="ECO:0007669"/>
    <property type="project" value="InterPro"/>
</dbReference>
<dbReference type="OrthoDB" id="63989at2759"/>
<dbReference type="STRING" id="68775.A0A5C3LEK0"/>
<dbReference type="GO" id="GO:0036498">
    <property type="term" value="P:IRE1-mediated unfolded protein response"/>
    <property type="evidence" value="ECO:0007669"/>
    <property type="project" value="TreeGrafter"/>
</dbReference>
<dbReference type="InterPro" id="IPR038357">
    <property type="entry name" value="KEN_sf"/>
</dbReference>
<evidence type="ECO:0000259" key="4">
    <source>
        <dbReference type="PROSITE" id="PS51392"/>
    </source>
</evidence>
<dbReference type="InterPro" id="IPR045133">
    <property type="entry name" value="IRE1/2-like"/>
</dbReference>
<feature type="domain" description="KEN" evidence="4">
    <location>
        <begin position="1"/>
        <end position="143"/>
    </location>
</feature>
<dbReference type="Proteomes" id="UP000308652">
    <property type="component" value="Unassembled WGS sequence"/>
</dbReference>
<sequence length="146" mass="16325">MLDTPTKPTHATAPSLIVSGIILDFGSYGTVGFQGSPYGCAVAVKRLQDFASPPAMYLSFMENFGKFRNTIPKSVQDPLPTLRNKKHPYQDLPENIKSTLDPMPEGFLAYFTAKYPQLFLHVHGVIGDTSLQYESMFRAYFELPEL</sequence>
<dbReference type="GO" id="GO:1990604">
    <property type="term" value="C:IRE1-TRAF2-ASK1 complex"/>
    <property type="evidence" value="ECO:0007669"/>
    <property type="project" value="TreeGrafter"/>
</dbReference>
<dbReference type="AlphaFoldDB" id="A0A5C3LEK0"/>
<protein>
    <submittedName>
        <fullName evidence="5">Ribonuclease 2-5A-domain-containing protein</fullName>
    </submittedName>
</protein>
<gene>
    <name evidence="5" type="ORF">BDQ12DRAFT_252200</name>
</gene>
<organism evidence="5 6">
    <name type="scientific">Crucibulum laeve</name>
    <dbReference type="NCBI Taxonomy" id="68775"/>
    <lineage>
        <taxon>Eukaryota</taxon>
        <taxon>Fungi</taxon>
        <taxon>Dikarya</taxon>
        <taxon>Basidiomycota</taxon>
        <taxon>Agaricomycotina</taxon>
        <taxon>Agaricomycetes</taxon>
        <taxon>Agaricomycetidae</taxon>
        <taxon>Agaricales</taxon>
        <taxon>Agaricineae</taxon>
        <taxon>Nidulariaceae</taxon>
        <taxon>Crucibulum</taxon>
    </lineage>
</organism>
<dbReference type="PANTHER" id="PTHR13954">
    <property type="entry name" value="IRE1-RELATED"/>
    <property type="match status" value="1"/>
</dbReference>
<dbReference type="GO" id="GO:0051082">
    <property type="term" value="F:unfolded protein binding"/>
    <property type="evidence" value="ECO:0007669"/>
    <property type="project" value="TreeGrafter"/>
</dbReference>
<accession>A0A5C3LEK0</accession>
<evidence type="ECO:0000256" key="2">
    <source>
        <dbReference type="ARBA" id="ARBA00022741"/>
    </source>
</evidence>
<dbReference type="PROSITE" id="PS51392">
    <property type="entry name" value="KEN"/>
    <property type="match status" value="1"/>
</dbReference>
<dbReference type="GO" id="GO:0006397">
    <property type="term" value="P:mRNA processing"/>
    <property type="evidence" value="ECO:0007669"/>
    <property type="project" value="InterPro"/>
</dbReference>
<dbReference type="EMBL" id="ML213845">
    <property type="protein sequence ID" value="TFK31180.1"/>
    <property type="molecule type" value="Genomic_DNA"/>
</dbReference>
<evidence type="ECO:0000313" key="6">
    <source>
        <dbReference type="Proteomes" id="UP000308652"/>
    </source>
</evidence>
<dbReference type="GO" id="GO:0005524">
    <property type="term" value="F:ATP binding"/>
    <property type="evidence" value="ECO:0007669"/>
    <property type="project" value="UniProtKB-KW"/>
</dbReference>
<evidence type="ECO:0000256" key="3">
    <source>
        <dbReference type="ARBA" id="ARBA00022840"/>
    </source>
</evidence>
<dbReference type="InterPro" id="IPR010513">
    <property type="entry name" value="KEN_dom"/>
</dbReference>
<keyword evidence="2" id="KW-0547">Nucleotide-binding</keyword>
<keyword evidence="1" id="KW-0732">Signal</keyword>
<name>A0A5C3LEK0_9AGAR</name>
<keyword evidence="6" id="KW-1185">Reference proteome</keyword>
<dbReference type="Gene3D" id="1.20.1440.180">
    <property type="entry name" value="KEN domain"/>
    <property type="match status" value="1"/>
</dbReference>
<evidence type="ECO:0000313" key="5">
    <source>
        <dbReference type="EMBL" id="TFK31180.1"/>
    </source>
</evidence>
<dbReference type="Pfam" id="PF06479">
    <property type="entry name" value="Ribonuc_2-5A"/>
    <property type="match status" value="1"/>
</dbReference>
<proteinExistence type="predicted"/>
<dbReference type="GO" id="GO:0070059">
    <property type="term" value="P:intrinsic apoptotic signaling pathway in response to endoplasmic reticulum stress"/>
    <property type="evidence" value="ECO:0007669"/>
    <property type="project" value="TreeGrafter"/>
</dbReference>
<dbReference type="GO" id="GO:0004674">
    <property type="term" value="F:protein serine/threonine kinase activity"/>
    <property type="evidence" value="ECO:0007669"/>
    <property type="project" value="InterPro"/>
</dbReference>
<reference evidence="5 6" key="1">
    <citation type="journal article" date="2019" name="Nat. Ecol. Evol.">
        <title>Megaphylogeny resolves global patterns of mushroom evolution.</title>
        <authorList>
            <person name="Varga T."/>
            <person name="Krizsan K."/>
            <person name="Foldi C."/>
            <person name="Dima B."/>
            <person name="Sanchez-Garcia M."/>
            <person name="Sanchez-Ramirez S."/>
            <person name="Szollosi G.J."/>
            <person name="Szarkandi J.G."/>
            <person name="Papp V."/>
            <person name="Albert L."/>
            <person name="Andreopoulos W."/>
            <person name="Angelini C."/>
            <person name="Antonin V."/>
            <person name="Barry K.W."/>
            <person name="Bougher N.L."/>
            <person name="Buchanan P."/>
            <person name="Buyck B."/>
            <person name="Bense V."/>
            <person name="Catcheside P."/>
            <person name="Chovatia M."/>
            <person name="Cooper J."/>
            <person name="Damon W."/>
            <person name="Desjardin D."/>
            <person name="Finy P."/>
            <person name="Geml J."/>
            <person name="Haridas S."/>
            <person name="Hughes K."/>
            <person name="Justo A."/>
            <person name="Karasinski D."/>
            <person name="Kautmanova I."/>
            <person name="Kiss B."/>
            <person name="Kocsube S."/>
            <person name="Kotiranta H."/>
            <person name="LaButti K.M."/>
            <person name="Lechner B.E."/>
            <person name="Liimatainen K."/>
            <person name="Lipzen A."/>
            <person name="Lukacs Z."/>
            <person name="Mihaltcheva S."/>
            <person name="Morgado L.N."/>
            <person name="Niskanen T."/>
            <person name="Noordeloos M.E."/>
            <person name="Ohm R.A."/>
            <person name="Ortiz-Santana B."/>
            <person name="Ovrebo C."/>
            <person name="Racz N."/>
            <person name="Riley R."/>
            <person name="Savchenko A."/>
            <person name="Shiryaev A."/>
            <person name="Soop K."/>
            <person name="Spirin V."/>
            <person name="Szebenyi C."/>
            <person name="Tomsovsky M."/>
            <person name="Tulloss R.E."/>
            <person name="Uehling J."/>
            <person name="Grigoriev I.V."/>
            <person name="Vagvolgyi C."/>
            <person name="Papp T."/>
            <person name="Martin F.M."/>
            <person name="Miettinen O."/>
            <person name="Hibbett D.S."/>
            <person name="Nagy L.G."/>
        </authorList>
    </citation>
    <scope>NUCLEOTIDE SEQUENCE [LARGE SCALE GENOMIC DNA]</scope>
    <source>
        <strain evidence="5 6">CBS 166.37</strain>
    </source>
</reference>